<protein>
    <submittedName>
        <fullName evidence="1">Uncharacterized protein</fullName>
    </submittedName>
</protein>
<dbReference type="EMBL" id="MT141547">
    <property type="protein sequence ID" value="QJA65986.1"/>
    <property type="molecule type" value="Genomic_DNA"/>
</dbReference>
<organism evidence="1">
    <name type="scientific">viral metagenome</name>
    <dbReference type="NCBI Taxonomy" id="1070528"/>
    <lineage>
        <taxon>unclassified sequences</taxon>
        <taxon>metagenomes</taxon>
        <taxon>organismal metagenomes</taxon>
    </lineage>
</organism>
<dbReference type="EMBL" id="MT142532">
    <property type="protein sequence ID" value="QJA84611.1"/>
    <property type="molecule type" value="Genomic_DNA"/>
</dbReference>
<evidence type="ECO:0000313" key="1">
    <source>
        <dbReference type="EMBL" id="QJA65986.1"/>
    </source>
</evidence>
<accession>A0A6M3J7U0</accession>
<sequence length="113" mass="12195">MDEKSEQGTLSVARQPTVGDSVTINGQEFEFTTENRSVAGSTIPVAIGHFVSGSCVNLYFAIRESGAGVVDGLGCAKNTFRVSLACEPFSMLIEPKTPAQMATRHLRCQRKKK</sequence>
<proteinExistence type="predicted"/>
<evidence type="ECO:0000313" key="2">
    <source>
        <dbReference type="EMBL" id="QJA84611.1"/>
    </source>
</evidence>
<name>A0A6M3J7U0_9ZZZZ</name>
<dbReference type="AlphaFoldDB" id="A0A6M3J7U0"/>
<gene>
    <name evidence="2" type="ORF">MM415A00178_0021</name>
    <name evidence="1" type="ORF">MM415B00368_0021</name>
</gene>
<reference evidence="1" key="1">
    <citation type="submission" date="2020-03" db="EMBL/GenBank/DDBJ databases">
        <title>The deep terrestrial virosphere.</title>
        <authorList>
            <person name="Holmfeldt K."/>
            <person name="Nilsson E."/>
            <person name="Simone D."/>
            <person name="Lopez-Fernandez M."/>
            <person name="Wu X."/>
            <person name="de Brujin I."/>
            <person name="Lundin D."/>
            <person name="Andersson A."/>
            <person name="Bertilsson S."/>
            <person name="Dopson M."/>
        </authorList>
    </citation>
    <scope>NUCLEOTIDE SEQUENCE</scope>
    <source>
        <strain evidence="2">MM415A00178</strain>
        <strain evidence="1">MM415B00368</strain>
    </source>
</reference>